<comment type="similarity">
    <text evidence="3">Belongs to the Nudix hydrolase family.</text>
</comment>
<dbReference type="Proteomes" id="UP000577724">
    <property type="component" value="Unassembled WGS sequence"/>
</dbReference>
<reference evidence="5 6" key="1">
    <citation type="submission" date="2020-05" db="EMBL/GenBank/DDBJ databases">
        <title>Genome Sequencing of Type Strains.</title>
        <authorList>
            <person name="Lemaire J.F."/>
            <person name="Inderbitzin P."/>
            <person name="Gregorio O.A."/>
            <person name="Collins S.B."/>
            <person name="Wespe N."/>
            <person name="Knight-Connoni V."/>
        </authorList>
    </citation>
    <scope>NUCLEOTIDE SEQUENCE [LARGE SCALE GENOMIC DNA]</scope>
    <source>
        <strain evidence="5 6">DSM 19942</strain>
    </source>
</reference>
<dbReference type="Gene3D" id="3.90.79.10">
    <property type="entry name" value="Nucleoside Triphosphate Pyrophosphohydrolase"/>
    <property type="match status" value="1"/>
</dbReference>
<accession>A0ABX2MQR1</accession>
<name>A0ABX2MQR1_9BACL</name>
<dbReference type="InterPro" id="IPR020084">
    <property type="entry name" value="NUDIX_hydrolase_CS"/>
</dbReference>
<organism evidence="5 6">
    <name type="scientific">Paenibacillus taichungensis</name>
    <dbReference type="NCBI Taxonomy" id="484184"/>
    <lineage>
        <taxon>Bacteria</taxon>
        <taxon>Bacillati</taxon>
        <taxon>Bacillota</taxon>
        <taxon>Bacilli</taxon>
        <taxon>Bacillales</taxon>
        <taxon>Paenibacillaceae</taxon>
        <taxon>Paenibacillus</taxon>
    </lineage>
</organism>
<keyword evidence="6" id="KW-1185">Reference proteome</keyword>
<comment type="caution">
    <text evidence="5">The sequence shown here is derived from an EMBL/GenBank/DDBJ whole genome shotgun (WGS) entry which is preliminary data.</text>
</comment>
<dbReference type="InterPro" id="IPR000086">
    <property type="entry name" value="NUDIX_hydrolase_dom"/>
</dbReference>
<proteinExistence type="inferred from homology"/>
<feature type="domain" description="Nudix hydrolase" evidence="4">
    <location>
        <begin position="18"/>
        <end position="149"/>
    </location>
</feature>
<dbReference type="Pfam" id="PF00293">
    <property type="entry name" value="NUDIX"/>
    <property type="match status" value="1"/>
</dbReference>
<gene>
    <name evidence="5" type="ORF">HP548_20210</name>
</gene>
<comment type="cofactor">
    <cofactor evidence="1">
        <name>Mg(2+)</name>
        <dbReference type="ChEBI" id="CHEBI:18420"/>
    </cofactor>
</comment>
<dbReference type="SUPFAM" id="SSF55811">
    <property type="entry name" value="Nudix"/>
    <property type="match status" value="1"/>
</dbReference>
<dbReference type="RefSeq" id="WP_175382652.1">
    <property type="nucleotide sequence ID" value="NZ_CBCRYD010000017.1"/>
</dbReference>
<dbReference type="InterPro" id="IPR020476">
    <property type="entry name" value="Nudix_hydrolase"/>
</dbReference>
<evidence type="ECO:0000256" key="1">
    <source>
        <dbReference type="ARBA" id="ARBA00001946"/>
    </source>
</evidence>
<evidence type="ECO:0000256" key="3">
    <source>
        <dbReference type="RuleBase" id="RU003476"/>
    </source>
</evidence>
<dbReference type="PROSITE" id="PS00893">
    <property type="entry name" value="NUDIX_BOX"/>
    <property type="match status" value="1"/>
</dbReference>
<dbReference type="PROSITE" id="PS51462">
    <property type="entry name" value="NUDIX"/>
    <property type="match status" value="1"/>
</dbReference>
<dbReference type="PANTHER" id="PTHR43046">
    <property type="entry name" value="GDP-MANNOSE MANNOSYL HYDROLASE"/>
    <property type="match status" value="1"/>
</dbReference>
<dbReference type="GeneID" id="97133064"/>
<dbReference type="EMBL" id="JABMCC010000115">
    <property type="protein sequence ID" value="NUU56404.1"/>
    <property type="molecule type" value="Genomic_DNA"/>
</dbReference>
<dbReference type="PRINTS" id="PR00502">
    <property type="entry name" value="NUDIXFAMILY"/>
</dbReference>
<sequence>MDQDYIQYMRSFVGNAKVIMVVSGAIVLDETGKVLLQKRSDNGFWGFPGGFMEIGETVQETAQREIYEETGLTLNSIELFSIYSGPEYEVVYSNGDEVALVQVMFKSNDFCGTIKESEESIETRFFDIHSIPEHFLPTHKQIIEDLRKK</sequence>
<protein>
    <submittedName>
        <fullName evidence="5">NUDIX domain-containing protein</fullName>
    </submittedName>
</protein>
<dbReference type="PANTHER" id="PTHR43046:SF2">
    <property type="entry name" value="8-OXO-DGTP DIPHOSPHATASE-RELATED"/>
    <property type="match status" value="1"/>
</dbReference>
<evidence type="ECO:0000256" key="2">
    <source>
        <dbReference type="ARBA" id="ARBA00022801"/>
    </source>
</evidence>
<dbReference type="InterPro" id="IPR015797">
    <property type="entry name" value="NUDIX_hydrolase-like_dom_sf"/>
</dbReference>
<keyword evidence="2 3" id="KW-0378">Hydrolase</keyword>
<evidence type="ECO:0000313" key="5">
    <source>
        <dbReference type="EMBL" id="NUU56404.1"/>
    </source>
</evidence>
<evidence type="ECO:0000313" key="6">
    <source>
        <dbReference type="Proteomes" id="UP000577724"/>
    </source>
</evidence>
<evidence type="ECO:0000259" key="4">
    <source>
        <dbReference type="PROSITE" id="PS51462"/>
    </source>
</evidence>
<dbReference type="CDD" id="cd04677">
    <property type="entry name" value="NUDIX_Hydrolase"/>
    <property type="match status" value="1"/>
</dbReference>